<dbReference type="InterPro" id="IPR032587">
    <property type="entry name" value="DUF4911"/>
</dbReference>
<name>D6ST06_9BACT</name>
<proteinExistence type="predicted"/>
<organism evidence="1 2">
    <name type="scientific">Desulfonatronospira thiodismutans ASO3-1</name>
    <dbReference type="NCBI Taxonomy" id="555779"/>
    <lineage>
        <taxon>Bacteria</taxon>
        <taxon>Pseudomonadati</taxon>
        <taxon>Thermodesulfobacteriota</taxon>
        <taxon>Desulfovibrionia</taxon>
        <taxon>Desulfovibrionales</taxon>
        <taxon>Desulfonatronovibrionaceae</taxon>
        <taxon>Desulfonatronospira</taxon>
    </lineage>
</organism>
<dbReference type="Pfam" id="PF16256">
    <property type="entry name" value="DUF4911"/>
    <property type="match status" value="1"/>
</dbReference>
<dbReference type="AlphaFoldDB" id="D6ST06"/>
<dbReference type="RefSeq" id="WP_008871171.1">
    <property type="nucleotide sequence ID" value="NZ_ACJN02000003.1"/>
</dbReference>
<gene>
    <name evidence="1" type="ORF">Dthio_PD1161</name>
</gene>
<comment type="caution">
    <text evidence="1">The sequence shown here is derived from an EMBL/GenBank/DDBJ whole genome shotgun (WGS) entry which is preliminary data.</text>
</comment>
<dbReference type="EMBL" id="ACJN02000003">
    <property type="protein sequence ID" value="EFI33822.1"/>
    <property type="molecule type" value="Genomic_DNA"/>
</dbReference>
<reference evidence="1" key="1">
    <citation type="submission" date="2010-05" db="EMBL/GenBank/DDBJ databases">
        <title>The draft genome of Desulfonatronospira thiodismutans ASO3-1.</title>
        <authorList>
            <consortium name="US DOE Joint Genome Institute (JGI-PGF)"/>
            <person name="Lucas S."/>
            <person name="Copeland A."/>
            <person name="Lapidus A."/>
            <person name="Cheng J.-F."/>
            <person name="Bruce D."/>
            <person name="Goodwin L."/>
            <person name="Pitluck S."/>
            <person name="Chertkov O."/>
            <person name="Brettin T."/>
            <person name="Detter J.C."/>
            <person name="Han C."/>
            <person name="Land M.L."/>
            <person name="Hauser L."/>
            <person name="Kyrpides N."/>
            <person name="Mikhailova N."/>
            <person name="Muyzer G."/>
            <person name="Woyke T."/>
        </authorList>
    </citation>
    <scope>NUCLEOTIDE SEQUENCE [LARGE SCALE GENOMIC DNA]</scope>
    <source>
        <strain evidence="1">ASO3-1</strain>
    </source>
</reference>
<keyword evidence="2" id="KW-1185">Reference proteome</keyword>
<dbReference type="Proteomes" id="UP000005496">
    <property type="component" value="Unassembled WGS sequence"/>
</dbReference>
<accession>D6ST06</accession>
<protein>
    <recommendedName>
        <fullName evidence="3">DUF4911 domain-containing protein</fullName>
    </recommendedName>
</protein>
<evidence type="ECO:0000313" key="1">
    <source>
        <dbReference type="EMBL" id="EFI33822.1"/>
    </source>
</evidence>
<sequence>MSFTPLFSRRVYVELERKDIALFKFLLESMDNLAYMSVVDKYRAVVQLVYAPGSEDDLDNFLAAAGREINLKVVYRGALKNEKNF</sequence>
<evidence type="ECO:0008006" key="3">
    <source>
        <dbReference type="Google" id="ProtNLM"/>
    </source>
</evidence>
<evidence type="ECO:0000313" key="2">
    <source>
        <dbReference type="Proteomes" id="UP000005496"/>
    </source>
</evidence>